<dbReference type="AlphaFoldDB" id="A0AAE1BWX1"/>
<proteinExistence type="predicted"/>
<accession>A0AAE1BWX1</accession>
<name>A0AAE1BWX1_PETCI</name>
<organism evidence="2 3">
    <name type="scientific">Petrolisthes cinctipes</name>
    <name type="common">Flat porcelain crab</name>
    <dbReference type="NCBI Taxonomy" id="88211"/>
    <lineage>
        <taxon>Eukaryota</taxon>
        <taxon>Metazoa</taxon>
        <taxon>Ecdysozoa</taxon>
        <taxon>Arthropoda</taxon>
        <taxon>Crustacea</taxon>
        <taxon>Multicrustacea</taxon>
        <taxon>Malacostraca</taxon>
        <taxon>Eumalacostraca</taxon>
        <taxon>Eucarida</taxon>
        <taxon>Decapoda</taxon>
        <taxon>Pleocyemata</taxon>
        <taxon>Anomura</taxon>
        <taxon>Galatheoidea</taxon>
        <taxon>Porcellanidae</taxon>
        <taxon>Petrolisthes</taxon>
    </lineage>
</organism>
<keyword evidence="3" id="KW-1185">Reference proteome</keyword>
<evidence type="ECO:0000256" key="1">
    <source>
        <dbReference type="SAM" id="MobiDB-lite"/>
    </source>
</evidence>
<dbReference type="EMBL" id="JAWQEG010005344">
    <property type="protein sequence ID" value="KAK3858335.1"/>
    <property type="molecule type" value="Genomic_DNA"/>
</dbReference>
<protein>
    <submittedName>
        <fullName evidence="2">Uncharacterized protein</fullName>
    </submittedName>
</protein>
<evidence type="ECO:0000313" key="2">
    <source>
        <dbReference type="EMBL" id="KAK3858335.1"/>
    </source>
</evidence>
<feature type="region of interest" description="Disordered" evidence="1">
    <location>
        <begin position="49"/>
        <end position="75"/>
    </location>
</feature>
<comment type="caution">
    <text evidence="2">The sequence shown here is derived from an EMBL/GenBank/DDBJ whole genome shotgun (WGS) entry which is preliminary data.</text>
</comment>
<gene>
    <name evidence="2" type="ORF">Pcinc_035473</name>
</gene>
<sequence>MSDNIFLGINTEGMCLNSCTFQSSIYSPFSVNAPSRFPPDEVTKVQPIRERDTARGQGGVSQSGARKAGVKQGARKLLSGSRLVYNFHLSHYR</sequence>
<dbReference type="Proteomes" id="UP001286313">
    <property type="component" value="Unassembled WGS sequence"/>
</dbReference>
<reference evidence="2" key="1">
    <citation type="submission" date="2023-10" db="EMBL/GenBank/DDBJ databases">
        <title>Genome assemblies of two species of porcelain crab, Petrolisthes cinctipes and Petrolisthes manimaculis (Anomura: Porcellanidae).</title>
        <authorList>
            <person name="Angst P."/>
        </authorList>
    </citation>
    <scope>NUCLEOTIDE SEQUENCE</scope>
    <source>
        <strain evidence="2">PB745_01</strain>
        <tissue evidence="2">Gill</tissue>
    </source>
</reference>
<evidence type="ECO:0000313" key="3">
    <source>
        <dbReference type="Proteomes" id="UP001286313"/>
    </source>
</evidence>